<dbReference type="Pfam" id="PF26387">
    <property type="entry name" value="DUF6079_5th"/>
    <property type="match status" value="1"/>
</dbReference>
<comment type="caution">
    <text evidence="7">The sequence shown here is derived from an EMBL/GenBank/DDBJ whole genome shotgun (WGS) entry which is preliminary data.</text>
</comment>
<evidence type="ECO:0000313" key="8">
    <source>
        <dbReference type="Proteomes" id="UP000658225"/>
    </source>
</evidence>
<dbReference type="AlphaFoldDB" id="A0A927MLW1"/>
<evidence type="ECO:0000259" key="4">
    <source>
        <dbReference type="Pfam" id="PF26385"/>
    </source>
</evidence>
<dbReference type="Pfam" id="PF26388">
    <property type="entry name" value="DUF6079_6th"/>
    <property type="match status" value="1"/>
</dbReference>
<dbReference type="InterPro" id="IPR058571">
    <property type="entry name" value="DUF6079_3rd"/>
</dbReference>
<dbReference type="InterPro" id="IPR058573">
    <property type="entry name" value="DUF6079_5th"/>
</dbReference>
<feature type="domain" description="DUF6079" evidence="5">
    <location>
        <begin position="840"/>
        <end position="1027"/>
    </location>
</feature>
<gene>
    <name evidence="7" type="ORF">H4683_002622</name>
</gene>
<proteinExistence type="predicted"/>
<feature type="domain" description="DUF6079" evidence="2">
    <location>
        <begin position="263"/>
        <end position="478"/>
    </location>
</feature>
<feature type="domain" description="DUF6079" evidence="6">
    <location>
        <begin position="1039"/>
        <end position="1125"/>
    </location>
</feature>
<dbReference type="Pfam" id="PF26385">
    <property type="entry name" value="DUF6079_4th"/>
    <property type="match status" value="1"/>
</dbReference>
<evidence type="ECO:0000259" key="3">
    <source>
        <dbReference type="Pfam" id="PF26384"/>
    </source>
</evidence>
<evidence type="ECO:0000313" key="7">
    <source>
        <dbReference type="EMBL" id="MBE1555502.1"/>
    </source>
</evidence>
<dbReference type="Pfam" id="PF26383">
    <property type="entry name" value="DUF6079_2nd"/>
    <property type="match status" value="1"/>
</dbReference>
<evidence type="ECO:0008006" key="9">
    <source>
        <dbReference type="Google" id="ProtNLM"/>
    </source>
</evidence>
<dbReference type="Gene3D" id="3.40.50.300">
    <property type="entry name" value="P-loop containing nucleotide triphosphate hydrolases"/>
    <property type="match status" value="1"/>
</dbReference>
<evidence type="ECO:0000259" key="2">
    <source>
        <dbReference type="Pfam" id="PF26383"/>
    </source>
</evidence>
<feature type="domain" description="DUF6079" evidence="1">
    <location>
        <begin position="20"/>
        <end position="247"/>
    </location>
</feature>
<feature type="domain" description="DUF6079" evidence="3">
    <location>
        <begin position="483"/>
        <end position="681"/>
    </location>
</feature>
<dbReference type="InterPro" id="IPR058569">
    <property type="entry name" value="DUF6079_2nd"/>
</dbReference>
<dbReference type="Proteomes" id="UP000658225">
    <property type="component" value="Unassembled WGS sequence"/>
</dbReference>
<sequence length="1233" mass="141667">MQYRDLLQFEPIESVIQLTDANDKERAFHLLDTYVISERMAEQLNELIINQLQFTRATDNKGLLIVGNYGTGKSHLMSVISTIAEREGASEHISNEAVAEKAKEIEGKFKVIRLEIGSVGTSLRDILCTSIEDGLANLGIDFTFPAFNQITNNKDALEEMMGFFNEQYPEHGLLVVVDELLDYLRGRKEQELTLDLGFLREIGEICSKTRFRFIAGIQEMLFDNPRFSYVAQPLRRVKERFDQVRIIREDIAHVVSERLLKKTDEQRALIREHLSKYTTLYHRLNEDMESFVNLFPIHPSYLTAFEKVNNIEKRVALKTISIEMNKIINEEVPEGAPGLISYDSYWKFIEEDPSYKAIPEVAEVLDKAKILKDRVQNAYAKRIYKPMALRIVDALALNRLSTVDIYDSVGLTAEELRDDLFLSLTGSNDMLLEEDDPADFLKSTVDAATKEIQKTVSFQYLSTNESNGQYYLDLKKDIDIDSLITQRAETIEEDKLDRFYYDILKQVITLDDNTYVTGYKIWRHDLPWNANRVTRQGYLFFGAPNERSTAQPERDFYIYMIRPYMKTIYKDEQKADELFFEFKQTDDRFNQLLKLYAAANDLRLDATSATKSLYARKIDSYFKELTKWLNEYFVHTFEITYKGKKGTVLDFGMLLPAHATIQEIINFVSEEMLSGWFEQKYEGYPSFRQIKDSYLTRKNLETYVKDALQYLVGKETSQGAAILNGLVLFDSTQKISTKQSGYAKWIVDLLDSKGHGQVVNHSELIETVFIRGVEDLQYTRQYHLEPELLVVLLGAMISTGAIEVTIENKTYNALSINEYIQLPLSKLTQFSHVKKPTGLPVEVLNAIFGLFDVSIPNYEGDMLQKTIVTVTEMANNAINESLGTIQTIKKGFPTWDGQLLNNAEIQENIEVLEEFKGFCEGLKRYNTPAKMRNLKYDLATVEKQKVAIEKLASFTKLEQQIKEIQQHVSYLQIAQPNMGSQSGWSQNVDEALDELQDALKHHHDTSKELAALDTLKQQYIQLYIEAHDKSRLNAIENILKNTLHSDSTLKGLKELAAHISILPREQIINWEKALVGLKTCYQVSADNLQHAPMCSECKFRPTEVTTNEKAMLKNLEQELPNIFENWTETLLTNFNDATVKENILLLKPEQQTLIAELITNQAFTLPVDVRLIQAINDLLKGIDKVEVSLIDIEEMMANGSPLTVEELRKRFEEMIHRTVGNIPSNQVRIMLKK</sequence>
<dbReference type="Pfam" id="PF26384">
    <property type="entry name" value="DUF6079_3rd"/>
    <property type="match status" value="1"/>
</dbReference>
<evidence type="ECO:0000259" key="1">
    <source>
        <dbReference type="Pfam" id="PF19557"/>
    </source>
</evidence>
<dbReference type="InterPro" id="IPR027417">
    <property type="entry name" value="P-loop_NTPase"/>
</dbReference>
<reference evidence="7" key="1">
    <citation type="submission" date="2020-10" db="EMBL/GenBank/DDBJ databases">
        <title>Genomic Encyclopedia of Type Strains, Phase IV (KMG-IV): sequencing the most valuable type-strain genomes for metagenomic binning, comparative biology and taxonomic classification.</title>
        <authorList>
            <person name="Goeker M."/>
        </authorList>
    </citation>
    <scope>NUCLEOTIDE SEQUENCE</scope>
    <source>
        <strain evidence="7">DSM 13886</strain>
    </source>
</reference>
<dbReference type="InterPro" id="IPR058572">
    <property type="entry name" value="DUF6079_4th"/>
</dbReference>
<evidence type="ECO:0000259" key="5">
    <source>
        <dbReference type="Pfam" id="PF26387"/>
    </source>
</evidence>
<dbReference type="RefSeq" id="WP_192599219.1">
    <property type="nucleotide sequence ID" value="NZ_JADBEL010000014.1"/>
</dbReference>
<protein>
    <recommendedName>
        <fullName evidence="9">ATP-binding protein</fullName>
    </recommendedName>
</protein>
<name>A0A927MLW1_9BACL</name>
<feature type="domain" description="DUF6079" evidence="4">
    <location>
        <begin position="701"/>
        <end position="835"/>
    </location>
</feature>
<accession>A0A927MLW1</accession>
<dbReference type="EMBL" id="JADBEL010000014">
    <property type="protein sequence ID" value="MBE1555502.1"/>
    <property type="molecule type" value="Genomic_DNA"/>
</dbReference>
<organism evidence="7 8">
    <name type="scientific">Sporosarcina limicola</name>
    <dbReference type="NCBI Taxonomy" id="34101"/>
    <lineage>
        <taxon>Bacteria</taxon>
        <taxon>Bacillati</taxon>
        <taxon>Bacillota</taxon>
        <taxon>Bacilli</taxon>
        <taxon>Bacillales</taxon>
        <taxon>Caryophanaceae</taxon>
        <taxon>Sporosarcina</taxon>
    </lineage>
</organism>
<dbReference type="InterPro" id="IPR058574">
    <property type="entry name" value="DUF6079_6th"/>
</dbReference>
<keyword evidence="8" id="KW-1185">Reference proteome</keyword>
<dbReference type="InterPro" id="IPR045725">
    <property type="entry name" value="DUF6079_N"/>
</dbReference>
<evidence type="ECO:0000259" key="6">
    <source>
        <dbReference type="Pfam" id="PF26388"/>
    </source>
</evidence>
<dbReference type="Pfam" id="PF19557">
    <property type="entry name" value="DUF6079_1st"/>
    <property type="match status" value="1"/>
</dbReference>